<keyword evidence="2" id="KW-1185">Reference proteome</keyword>
<name>A0ACC1NLD3_9HYPO</name>
<sequence>MDLHQRGLSQDGANGSPSLQSLFCEPESFLENSQTGVADCRRPDAELYSHHEPFDVLTREPISNDLDTMQGTADYSEKWEENGYPHVKQDTEYTYCNLLPDSSNSSLVSCDYYNAPNSLYLPLDLDMEEPASGKRGVTKISMGKTESLFRLQQRSRARTKFTREEDRLIVNLRKKRETWKEIARKIPGRSPGALQVRYSTKLKFKRFDWEEGLDLQLEQALRKYEQQKWIFVASHIGSGISPEACRELALRQLGLSLVRFRQSKE</sequence>
<protein>
    <submittedName>
        <fullName evidence="1">Uncharacterized protein</fullName>
    </submittedName>
</protein>
<reference evidence="1" key="1">
    <citation type="submission" date="2022-08" db="EMBL/GenBank/DDBJ databases">
        <title>Genome Sequence of Lecanicillium fungicola.</title>
        <authorList>
            <person name="Buettner E."/>
        </authorList>
    </citation>
    <scope>NUCLEOTIDE SEQUENCE</scope>
    <source>
        <strain evidence="1">Babe33</strain>
    </source>
</reference>
<proteinExistence type="predicted"/>
<dbReference type="Proteomes" id="UP001143910">
    <property type="component" value="Unassembled WGS sequence"/>
</dbReference>
<organism evidence="1 2">
    <name type="scientific">Zarea fungicola</name>
    <dbReference type="NCBI Taxonomy" id="93591"/>
    <lineage>
        <taxon>Eukaryota</taxon>
        <taxon>Fungi</taxon>
        <taxon>Dikarya</taxon>
        <taxon>Ascomycota</taxon>
        <taxon>Pezizomycotina</taxon>
        <taxon>Sordariomycetes</taxon>
        <taxon>Hypocreomycetidae</taxon>
        <taxon>Hypocreales</taxon>
        <taxon>Cordycipitaceae</taxon>
        <taxon>Zarea</taxon>
    </lineage>
</organism>
<evidence type="ECO:0000313" key="2">
    <source>
        <dbReference type="Proteomes" id="UP001143910"/>
    </source>
</evidence>
<gene>
    <name evidence="1" type="ORF">NQ176_g3326</name>
</gene>
<dbReference type="EMBL" id="JANJQO010000293">
    <property type="protein sequence ID" value="KAJ2979331.1"/>
    <property type="molecule type" value="Genomic_DNA"/>
</dbReference>
<evidence type="ECO:0000313" key="1">
    <source>
        <dbReference type="EMBL" id="KAJ2979331.1"/>
    </source>
</evidence>
<comment type="caution">
    <text evidence="1">The sequence shown here is derived from an EMBL/GenBank/DDBJ whole genome shotgun (WGS) entry which is preliminary data.</text>
</comment>
<accession>A0ACC1NLD3</accession>